<evidence type="ECO:0000313" key="2">
    <source>
        <dbReference type="Proteomes" id="UP000023152"/>
    </source>
</evidence>
<dbReference type="Proteomes" id="UP000023152">
    <property type="component" value="Unassembled WGS sequence"/>
</dbReference>
<gene>
    <name evidence="1" type="ORF">RFI_19055</name>
</gene>
<keyword evidence="2" id="KW-1185">Reference proteome</keyword>
<accession>X6MYT2</accession>
<name>X6MYT2_RETFI</name>
<dbReference type="EMBL" id="ASPP01015309">
    <property type="protein sequence ID" value="ETO18225.1"/>
    <property type="molecule type" value="Genomic_DNA"/>
</dbReference>
<sequence length="215" mass="23988">MTSSPSHGSVGKYGKRGDLSGVHLTNVLILDDKLQMQILKCVYNEMISGNKERGDIKDKCMQILPYLVRQFHSEYVFQMATNLCKRLSQHSAQVSNGEDESDTLTIVTNGIKAMCGAIQTAQHSNVQNASGDGTAITTTAVPITQLSLDRDKSKESEEEKNWAENPNVITKKIFQLIDKTAAFLLEMIGSTQTEMHRTFIQFIQVFVFFFLIGCD</sequence>
<evidence type="ECO:0000313" key="1">
    <source>
        <dbReference type="EMBL" id="ETO18225.1"/>
    </source>
</evidence>
<reference evidence="1 2" key="1">
    <citation type="journal article" date="2013" name="Curr. Biol.">
        <title>The Genome of the Foraminiferan Reticulomyxa filosa.</title>
        <authorList>
            <person name="Glockner G."/>
            <person name="Hulsmann N."/>
            <person name="Schleicher M."/>
            <person name="Noegel A.A."/>
            <person name="Eichinger L."/>
            <person name="Gallinger C."/>
            <person name="Pawlowski J."/>
            <person name="Sierra R."/>
            <person name="Euteneuer U."/>
            <person name="Pillet L."/>
            <person name="Moustafa A."/>
            <person name="Platzer M."/>
            <person name="Groth M."/>
            <person name="Szafranski K."/>
            <person name="Schliwa M."/>
        </authorList>
    </citation>
    <scope>NUCLEOTIDE SEQUENCE [LARGE SCALE GENOMIC DNA]</scope>
</reference>
<organism evidence="1 2">
    <name type="scientific">Reticulomyxa filosa</name>
    <dbReference type="NCBI Taxonomy" id="46433"/>
    <lineage>
        <taxon>Eukaryota</taxon>
        <taxon>Sar</taxon>
        <taxon>Rhizaria</taxon>
        <taxon>Retaria</taxon>
        <taxon>Foraminifera</taxon>
        <taxon>Monothalamids</taxon>
        <taxon>Reticulomyxidae</taxon>
        <taxon>Reticulomyxa</taxon>
    </lineage>
</organism>
<comment type="caution">
    <text evidence="1">The sequence shown here is derived from an EMBL/GenBank/DDBJ whole genome shotgun (WGS) entry which is preliminary data.</text>
</comment>
<dbReference type="AlphaFoldDB" id="X6MYT2"/>
<protein>
    <submittedName>
        <fullName evidence="1">Uncharacterized protein</fullName>
    </submittedName>
</protein>
<proteinExistence type="predicted"/>